<feature type="region of interest" description="Disordered" evidence="1">
    <location>
        <begin position="163"/>
        <end position="185"/>
    </location>
</feature>
<organism evidence="2 3">
    <name type="scientific">Prymnesium parvum</name>
    <name type="common">Toxic golden alga</name>
    <dbReference type="NCBI Taxonomy" id="97485"/>
    <lineage>
        <taxon>Eukaryota</taxon>
        <taxon>Haptista</taxon>
        <taxon>Haptophyta</taxon>
        <taxon>Prymnesiophyceae</taxon>
        <taxon>Prymnesiales</taxon>
        <taxon>Prymnesiaceae</taxon>
        <taxon>Prymnesium</taxon>
    </lineage>
</organism>
<dbReference type="AlphaFoldDB" id="A0AB34J4Q1"/>
<gene>
    <name evidence="2" type="ORF">AB1Y20_005197</name>
</gene>
<sequence length="212" mass="22762">MHSASCSSAGQEVTTIALKGGEHREGNRHAPSFGNDQLLPVHLGLLYSVSTETRPVLADQASPDVASETRCDAHRIGSNGLHTGGPAANAYRAIIASHEDLRTSSDRPLLDERSVPRISEPLSPQRANYARPRQCGLKRSLGGTLASFRPGVVERCVDEPQTLEQSNKRACDRGAEDRNDDFDPVESASMQGIAQATCFLQVIACTNSSLAR</sequence>
<protein>
    <submittedName>
        <fullName evidence="2">Uncharacterized protein</fullName>
    </submittedName>
</protein>
<accession>A0AB34J4Q1</accession>
<feature type="compositionally biased region" description="Basic and acidic residues" evidence="1">
    <location>
        <begin position="166"/>
        <end position="177"/>
    </location>
</feature>
<dbReference type="Proteomes" id="UP001515480">
    <property type="component" value="Unassembled WGS sequence"/>
</dbReference>
<evidence type="ECO:0000256" key="1">
    <source>
        <dbReference type="SAM" id="MobiDB-lite"/>
    </source>
</evidence>
<evidence type="ECO:0000313" key="2">
    <source>
        <dbReference type="EMBL" id="KAL1511916.1"/>
    </source>
</evidence>
<proteinExistence type="predicted"/>
<dbReference type="EMBL" id="JBGBPQ010000013">
    <property type="protein sequence ID" value="KAL1511916.1"/>
    <property type="molecule type" value="Genomic_DNA"/>
</dbReference>
<keyword evidence="3" id="KW-1185">Reference proteome</keyword>
<comment type="caution">
    <text evidence="2">The sequence shown here is derived from an EMBL/GenBank/DDBJ whole genome shotgun (WGS) entry which is preliminary data.</text>
</comment>
<name>A0AB34J4Q1_PRYPA</name>
<evidence type="ECO:0000313" key="3">
    <source>
        <dbReference type="Proteomes" id="UP001515480"/>
    </source>
</evidence>
<reference evidence="2 3" key="1">
    <citation type="journal article" date="2024" name="Science">
        <title>Giant polyketide synthase enzymes in the biosynthesis of giant marine polyether toxins.</title>
        <authorList>
            <person name="Fallon T.R."/>
            <person name="Shende V.V."/>
            <person name="Wierzbicki I.H."/>
            <person name="Pendleton A.L."/>
            <person name="Watervoot N.F."/>
            <person name="Auber R.P."/>
            <person name="Gonzalez D.J."/>
            <person name="Wisecaver J.H."/>
            <person name="Moore B.S."/>
        </authorList>
    </citation>
    <scope>NUCLEOTIDE SEQUENCE [LARGE SCALE GENOMIC DNA]</scope>
    <source>
        <strain evidence="2 3">12B1</strain>
    </source>
</reference>